<gene>
    <name evidence="3" type="ORF">ACFY35_11235</name>
</gene>
<sequence>MRRVTGSILVGVGVLCVISAGVLAWVIVPMQKQVPTDMKPPDVVVVAPNATFVATQISATGVQVSVQHGTLASTTVVTPDPKTADSLTGDLAGKTLIWGTTQTTAWVETKAGISQNDSKIALDQKSGAAVPWSGQCYHEAQLDPTKDTGCTPGNINFTGQFYLFPFDTGKKTYQYWDGTLRSALPIAYKGEEKVSGLDTYRFEQVVPKTPLPVDAPTLAGILAFLAPGARGGTMTYEASRTLWVEPMTGAIVAYQERQHRELAPDTGAPVVLLDATFQYDPATAKAVTDEAKDGRDQILLLGRYLPIGLLVVGLVGIVAGLLMLHRRTAPPTATPAPATVPTAVPEAEQRG</sequence>
<dbReference type="RefSeq" id="WP_026205661.1">
    <property type="nucleotide sequence ID" value="NZ_JBIAZU010000002.1"/>
</dbReference>
<feature type="region of interest" description="Disordered" evidence="1">
    <location>
        <begin position="330"/>
        <end position="351"/>
    </location>
</feature>
<accession>A0ABW6W9L8</accession>
<dbReference type="Pfam" id="PF11271">
    <property type="entry name" value="PorA"/>
    <property type="match status" value="1"/>
</dbReference>
<evidence type="ECO:0000313" key="4">
    <source>
        <dbReference type="Proteomes" id="UP001602245"/>
    </source>
</evidence>
<reference evidence="3 4" key="1">
    <citation type="submission" date="2024-10" db="EMBL/GenBank/DDBJ databases">
        <title>The Natural Products Discovery Center: Release of the First 8490 Sequenced Strains for Exploring Actinobacteria Biosynthetic Diversity.</title>
        <authorList>
            <person name="Kalkreuter E."/>
            <person name="Kautsar S.A."/>
            <person name="Yang D."/>
            <person name="Bader C.D."/>
            <person name="Teijaro C.N."/>
            <person name="Fluegel L."/>
            <person name="Davis C.M."/>
            <person name="Simpson J.R."/>
            <person name="Lauterbach L."/>
            <person name="Steele A.D."/>
            <person name="Gui C."/>
            <person name="Meng S."/>
            <person name="Li G."/>
            <person name="Viehrig K."/>
            <person name="Ye F."/>
            <person name="Su P."/>
            <person name="Kiefer A.F."/>
            <person name="Nichols A."/>
            <person name="Cepeda A.J."/>
            <person name="Yan W."/>
            <person name="Fan B."/>
            <person name="Jiang Y."/>
            <person name="Adhikari A."/>
            <person name="Zheng C.-J."/>
            <person name="Schuster L."/>
            <person name="Cowan T.M."/>
            <person name="Smanski M.J."/>
            <person name="Chevrette M.G."/>
            <person name="De Carvalho L.P.S."/>
            <person name="Shen B."/>
        </authorList>
    </citation>
    <scope>NUCLEOTIDE SEQUENCE [LARGE SCALE GENOMIC DNA]</scope>
    <source>
        <strain evidence="3 4">NPDC000087</strain>
    </source>
</reference>
<dbReference type="InterPro" id="IPR021424">
    <property type="entry name" value="PorA"/>
</dbReference>
<keyword evidence="2" id="KW-1133">Transmembrane helix</keyword>
<comment type="caution">
    <text evidence="3">The sequence shown here is derived from an EMBL/GenBank/DDBJ whole genome shotgun (WGS) entry which is preliminary data.</text>
</comment>
<evidence type="ECO:0000313" key="3">
    <source>
        <dbReference type="EMBL" id="MFF5290007.1"/>
    </source>
</evidence>
<dbReference type="Proteomes" id="UP001602245">
    <property type="component" value="Unassembled WGS sequence"/>
</dbReference>
<name>A0ABW6W9L8_9ACTN</name>
<keyword evidence="2" id="KW-0812">Transmembrane</keyword>
<organism evidence="3 4">
    <name type="scientific">Paractinoplanes globisporus</name>
    <dbReference type="NCBI Taxonomy" id="113565"/>
    <lineage>
        <taxon>Bacteria</taxon>
        <taxon>Bacillati</taxon>
        <taxon>Actinomycetota</taxon>
        <taxon>Actinomycetes</taxon>
        <taxon>Micromonosporales</taxon>
        <taxon>Micromonosporaceae</taxon>
        <taxon>Paractinoplanes</taxon>
    </lineage>
</organism>
<evidence type="ECO:0000256" key="1">
    <source>
        <dbReference type="SAM" id="MobiDB-lite"/>
    </source>
</evidence>
<feature type="transmembrane region" description="Helical" evidence="2">
    <location>
        <begin position="304"/>
        <end position="324"/>
    </location>
</feature>
<keyword evidence="4" id="KW-1185">Reference proteome</keyword>
<protein>
    <submittedName>
        <fullName evidence="3">DUF3068 domain-containing protein</fullName>
    </submittedName>
</protein>
<proteinExistence type="predicted"/>
<evidence type="ECO:0000256" key="2">
    <source>
        <dbReference type="SAM" id="Phobius"/>
    </source>
</evidence>
<dbReference type="EMBL" id="JBIAZU010000002">
    <property type="protein sequence ID" value="MFF5290007.1"/>
    <property type="molecule type" value="Genomic_DNA"/>
</dbReference>
<keyword evidence="2" id="KW-0472">Membrane</keyword>